<comment type="function">
    <text evidence="4">Non catalytic subunit of RNase H2, an endonuclease that specifically degrades the RNA of RNA:DNA hybrids. Participates in DNA replication, possibly by mediating the removal of lagging-strand Okazaki fragment RNA primers during DNA replication. Mediates the excision of single ribonucleotides from DNA:RNA duplexes.</text>
</comment>
<evidence type="ECO:0000259" key="7">
    <source>
        <dbReference type="Pfam" id="PF17745"/>
    </source>
</evidence>
<evidence type="ECO:0000256" key="2">
    <source>
        <dbReference type="ARBA" id="ARBA00019062"/>
    </source>
</evidence>
<reference evidence="9" key="1">
    <citation type="submission" date="2016-03" db="EMBL/GenBank/DDBJ databases">
        <authorList>
            <person name="Devillers Hugo."/>
        </authorList>
    </citation>
    <scope>NUCLEOTIDE SEQUENCE [LARGE SCALE GENOMIC DNA]</scope>
</reference>
<keyword evidence="3" id="KW-0539">Nucleus</keyword>
<dbReference type="GO" id="GO:0005634">
    <property type="term" value="C:nucleus"/>
    <property type="evidence" value="ECO:0007669"/>
    <property type="project" value="UniProtKB-SubCell"/>
</dbReference>
<dbReference type="CDD" id="cd09270">
    <property type="entry name" value="RNase_H2-B"/>
    <property type="match status" value="1"/>
</dbReference>
<dbReference type="InterPro" id="IPR041195">
    <property type="entry name" value="Rnh202_N"/>
</dbReference>
<feature type="domain" description="Rnh202 triple barrel" evidence="7">
    <location>
        <begin position="14"/>
        <end position="112"/>
    </location>
</feature>
<keyword evidence="9" id="KW-1185">Reference proteome</keyword>
<evidence type="ECO:0000259" key="6">
    <source>
        <dbReference type="Pfam" id="PF09468"/>
    </source>
</evidence>
<dbReference type="EMBL" id="LT598447">
    <property type="protein sequence ID" value="SCV05558.1"/>
    <property type="molecule type" value="Genomic_DNA"/>
</dbReference>
<dbReference type="Pfam" id="PF17745">
    <property type="entry name" value="Ydr279_N"/>
    <property type="match status" value="1"/>
</dbReference>
<evidence type="ECO:0000256" key="1">
    <source>
        <dbReference type="ARBA" id="ARBA00004123"/>
    </source>
</evidence>
<evidence type="ECO:0000256" key="5">
    <source>
        <dbReference type="ARBA" id="ARBA00033464"/>
    </source>
</evidence>
<dbReference type="Pfam" id="PF09468">
    <property type="entry name" value="RNase_H2-Ydr279"/>
    <property type="match status" value="1"/>
</dbReference>
<dbReference type="AlphaFoldDB" id="A0A1G4KMA1"/>
<dbReference type="OrthoDB" id="29098at2759"/>
<comment type="subcellular location">
    <subcellularLocation>
        <location evidence="1">Nucleus</location>
    </subcellularLocation>
</comment>
<accession>A0A1G4KMA1</accession>
<sequence length="335" mass="37390">MTVSQTIPERIIALPKGFSGGELKIFELPHSSNIESKKPVRVFVHNGTTYQLKKKAFSQGCEYHRARDSANEKYRYTADSKPLKSGILTNAAQRQDGWLLQSGTFEFSTKYDLCFSLCGAFYSDFACKDENQFQQVAPSVSATSLENRFLMARDFHDNLIEKHSTNWSHVPLETLRDALTQLSESIEEAGDIYHNVTPAKVTQWLVGKVRKIIDGFPASVPLPRNLPEEIHAYAKITFACNLLISLVPRPAYQNLTQYAGSDLNIAKAIQDYNSYQTEAAARQKEQELLIDSAMKVGMSNGNGNKPAVKKVTKVVKTKKIGAGKGAIDGFFRKKK</sequence>
<dbReference type="InterPro" id="IPR040456">
    <property type="entry name" value="RNase_H2_suB"/>
</dbReference>
<organism evidence="8 9">
    <name type="scientific">Lachancea nothofagi CBS 11611</name>
    <dbReference type="NCBI Taxonomy" id="1266666"/>
    <lineage>
        <taxon>Eukaryota</taxon>
        <taxon>Fungi</taxon>
        <taxon>Dikarya</taxon>
        <taxon>Ascomycota</taxon>
        <taxon>Saccharomycotina</taxon>
        <taxon>Saccharomycetes</taxon>
        <taxon>Saccharomycetales</taxon>
        <taxon>Saccharomycetaceae</taxon>
        <taxon>Lachancea</taxon>
    </lineage>
</organism>
<dbReference type="GO" id="GO:0032299">
    <property type="term" value="C:ribonuclease H2 complex"/>
    <property type="evidence" value="ECO:0007669"/>
    <property type="project" value="InterPro"/>
</dbReference>
<evidence type="ECO:0000313" key="8">
    <source>
        <dbReference type="EMBL" id="SCV05558.1"/>
    </source>
</evidence>
<dbReference type="InterPro" id="IPR019024">
    <property type="entry name" value="RNase_H2_suB_wHTH"/>
</dbReference>
<name>A0A1G4KMA1_9SACH</name>
<proteinExistence type="predicted"/>
<evidence type="ECO:0000313" key="9">
    <source>
        <dbReference type="Proteomes" id="UP000189911"/>
    </source>
</evidence>
<protein>
    <recommendedName>
        <fullName evidence="2">Ribonuclease H2 subunit B</fullName>
    </recommendedName>
    <alternativeName>
        <fullName evidence="5">Ribonuclease HI subunit B</fullName>
    </alternativeName>
</protein>
<gene>
    <name evidence="8" type="ORF">LANO_0H10132G</name>
</gene>
<evidence type="ECO:0000256" key="4">
    <source>
        <dbReference type="ARBA" id="ARBA00024778"/>
    </source>
</evidence>
<dbReference type="Proteomes" id="UP000189911">
    <property type="component" value="Chromosome H"/>
</dbReference>
<feature type="domain" description="Ribonuclease H2 subunit B wHTH" evidence="6">
    <location>
        <begin position="135"/>
        <end position="255"/>
    </location>
</feature>
<evidence type="ECO:0000256" key="3">
    <source>
        <dbReference type="ARBA" id="ARBA00023242"/>
    </source>
</evidence>